<name>A0A8R2NTJ4_ACYPI</name>
<dbReference type="AlphaFoldDB" id="A0A8R2NTJ4"/>
<evidence type="ECO:0000313" key="11">
    <source>
        <dbReference type="EnsemblMetazoa" id="XP_029347699.1"/>
    </source>
</evidence>
<feature type="domain" description="Ionotropic glutamate receptor C-terminal" evidence="10">
    <location>
        <begin position="41"/>
        <end position="152"/>
    </location>
</feature>
<comment type="subcellular location">
    <subcellularLocation>
        <location evidence="1">Cell membrane</location>
        <topology evidence="1">Multi-pass membrane protein</topology>
    </subcellularLocation>
</comment>
<accession>A0A8R2NTJ4</accession>
<dbReference type="KEGG" id="api:115034544"/>
<dbReference type="GO" id="GO:0005886">
    <property type="term" value="C:plasma membrane"/>
    <property type="evidence" value="ECO:0007669"/>
    <property type="project" value="UniProtKB-SubCell"/>
</dbReference>
<organism evidence="11 12">
    <name type="scientific">Acyrthosiphon pisum</name>
    <name type="common">Pea aphid</name>
    <dbReference type="NCBI Taxonomy" id="7029"/>
    <lineage>
        <taxon>Eukaryota</taxon>
        <taxon>Metazoa</taxon>
        <taxon>Ecdysozoa</taxon>
        <taxon>Arthropoda</taxon>
        <taxon>Hexapoda</taxon>
        <taxon>Insecta</taxon>
        <taxon>Pterygota</taxon>
        <taxon>Neoptera</taxon>
        <taxon>Paraneoptera</taxon>
        <taxon>Hemiptera</taxon>
        <taxon>Sternorrhyncha</taxon>
        <taxon>Aphidomorpha</taxon>
        <taxon>Aphidoidea</taxon>
        <taxon>Aphididae</taxon>
        <taxon>Macrosiphini</taxon>
        <taxon>Acyrthosiphon</taxon>
    </lineage>
</organism>
<evidence type="ECO:0000256" key="6">
    <source>
        <dbReference type="ARBA" id="ARBA00023136"/>
    </source>
</evidence>
<evidence type="ECO:0000256" key="5">
    <source>
        <dbReference type="ARBA" id="ARBA00022989"/>
    </source>
</evidence>
<keyword evidence="5 9" id="KW-1133">Transmembrane helix</keyword>
<feature type="transmembrane region" description="Helical" evidence="9">
    <location>
        <begin position="42"/>
        <end position="61"/>
    </location>
</feature>
<dbReference type="InterPro" id="IPR001320">
    <property type="entry name" value="Iontro_rcpt_C"/>
</dbReference>
<reference evidence="12" key="1">
    <citation type="submission" date="2010-06" db="EMBL/GenBank/DDBJ databases">
        <authorList>
            <person name="Jiang H."/>
            <person name="Abraham K."/>
            <person name="Ali S."/>
            <person name="Alsbrooks S.L."/>
            <person name="Anim B.N."/>
            <person name="Anosike U.S."/>
            <person name="Attaway T."/>
            <person name="Bandaranaike D.P."/>
            <person name="Battles P.K."/>
            <person name="Bell S.N."/>
            <person name="Bell A.V."/>
            <person name="Beltran B."/>
            <person name="Bickham C."/>
            <person name="Bustamante Y."/>
            <person name="Caleb T."/>
            <person name="Canada A."/>
            <person name="Cardenas V."/>
            <person name="Carter K."/>
            <person name="Chacko J."/>
            <person name="Chandrabose M.N."/>
            <person name="Chavez D."/>
            <person name="Chavez A."/>
            <person name="Chen L."/>
            <person name="Chu H.-S."/>
            <person name="Claassen K.J."/>
            <person name="Cockrell R."/>
            <person name="Collins M."/>
            <person name="Cooper J.A."/>
            <person name="Cree A."/>
            <person name="Curry S.M."/>
            <person name="Da Y."/>
            <person name="Dao M.D."/>
            <person name="Das B."/>
            <person name="Davila M.-L."/>
            <person name="Davy-Carroll L."/>
            <person name="Denson S."/>
            <person name="Dinh H."/>
            <person name="Ebong V.E."/>
            <person name="Edwards J.R."/>
            <person name="Egan A."/>
            <person name="El-Daye J."/>
            <person name="Escobedo L."/>
            <person name="Fernandez S."/>
            <person name="Fernando P.R."/>
            <person name="Flagg N."/>
            <person name="Forbes L.D."/>
            <person name="Fowler R.G."/>
            <person name="Fu Q."/>
            <person name="Gabisi R.A."/>
            <person name="Ganer J."/>
            <person name="Garbino Pronczuk A."/>
            <person name="Garcia R.M."/>
            <person name="Garner T."/>
            <person name="Garrett T.E."/>
            <person name="Gonzalez D.A."/>
            <person name="Hamid H."/>
            <person name="Hawkins E.S."/>
            <person name="Hirani K."/>
            <person name="Hogues M.E."/>
            <person name="Hollins B."/>
            <person name="Hsiao C.-H."/>
            <person name="Jabil R."/>
            <person name="James M.L."/>
            <person name="Jhangiani S.N."/>
            <person name="Johnson B."/>
            <person name="Johnson Q."/>
            <person name="Joshi V."/>
            <person name="Kalu J.B."/>
            <person name="Kam C."/>
            <person name="Kashfia A."/>
            <person name="Keebler J."/>
            <person name="Kisamo H."/>
            <person name="Kovar C.L."/>
            <person name="Lago L.A."/>
            <person name="Lai C.-Y."/>
            <person name="Laidlaw J."/>
            <person name="Lara F."/>
            <person name="Le T.-K."/>
            <person name="Lee S.L."/>
            <person name="Legall F.H."/>
            <person name="Lemon S.J."/>
            <person name="Lewis L.R."/>
            <person name="Li B."/>
            <person name="Liu Y."/>
            <person name="Liu Y.-S."/>
            <person name="Lopez J."/>
            <person name="Lozado R.J."/>
            <person name="Lu J."/>
            <person name="Madu R.C."/>
            <person name="Maheshwari M."/>
            <person name="Maheshwari R."/>
            <person name="Malloy K."/>
            <person name="Martinez E."/>
            <person name="Mathew T."/>
            <person name="Mercado I.C."/>
            <person name="Mercado C."/>
            <person name="Meyer B."/>
            <person name="Montgomery K."/>
            <person name="Morgan M.B."/>
            <person name="Munidasa M."/>
            <person name="Nazareth L.V."/>
            <person name="Nelson J."/>
            <person name="Ng B.M."/>
            <person name="Nguyen N.B."/>
            <person name="Nguyen P.Q."/>
            <person name="Nguyen T."/>
            <person name="Obregon M."/>
            <person name="Okwuonu G.O."/>
            <person name="Onwere C.G."/>
            <person name="Orozco G."/>
            <person name="Parra A."/>
            <person name="Patel S."/>
            <person name="Patil S."/>
            <person name="Perez A."/>
            <person name="Perez Y."/>
            <person name="Pham C."/>
            <person name="Primus E.L."/>
            <person name="Pu L.-L."/>
            <person name="Puazo M."/>
            <person name="Qin X."/>
            <person name="Quiroz J.B."/>
            <person name="Reese J."/>
            <person name="Richards S."/>
            <person name="Rives C.M."/>
            <person name="Robberts R."/>
            <person name="Ruiz S.J."/>
            <person name="Ruiz M.J."/>
            <person name="Santibanez J."/>
            <person name="Schneider B.W."/>
            <person name="Sisson I."/>
            <person name="Smith M."/>
            <person name="Sodergren E."/>
            <person name="Song X.-Z."/>
            <person name="Song B.B."/>
            <person name="Summersgill H."/>
            <person name="Thelus R."/>
            <person name="Thornton R.D."/>
            <person name="Trejos Z.Y."/>
            <person name="Usmani K."/>
            <person name="Vattathil S."/>
            <person name="Villasana D."/>
            <person name="Walker D.L."/>
            <person name="Wang S."/>
            <person name="Wang K."/>
            <person name="White C.S."/>
            <person name="Williams A.C."/>
            <person name="Williamson J."/>
            <person name="Wilson K."/>
            <person name="Woghiren I.O."/>
            <person name="Woodworth J.R."/>
            <person name="Worley K.C."/>
            <person name="Wright R.A."/>
            <person name="Wu W."/>
            <person name="Young L."/>
            <person name="Zhang L."/>
            <person name="Zhang J."/>
            <person name="Zhu Y."/>
            <person name="Muzny D.M."/>
            <person name="Weinstock G."/>
            <person name="Gibbs R.A."/>
        </authorList>
    </citation>
    <scope>NUCLEOTIDE SEQUENCE [LARGE SCALE GENOMIC DNA]</scope>
    <source>
        <strain evidence="12">LSR1</strain>
    </source>
</reference>
<keyword evidence="3" id="KW-1003">Cell membrane</keyword>
<evidence type="ECO:0000256" key="9">
    <source>
        <dbReference type="SAM" id="Phobius"/>
    </source>
</evidence>
<evidence type="ECO:0000256" key="1">
    <source>
        <dbReference type="ARBA" id="ARBA00004651"/>
    </source>
</evidence>
<dbReference type="Gene3D" id="1.10.287.70">
    <property type="match status" value="1"/>
</dbReference>
<keyword evidence="7" id="KW-0675">Receptor</keyword>
<dbReference type="GO" id="GO:0015276">
    <property type="term" value="F:ligand-gated monoatomic ion channel activity"/>
    <property type="evidence" value="ECO:0007669"/>
    <property type="project" value="InterPro"/>
</dbReference>
<protein>
    <recommendedName>
        <fullName evidence="10">Ionotropic glutamate receptor C-terminal domain-containing protein</fullName>
    </recommendedName>
</protein>
<evidence type="ECO:0000313" key="12">
    <source>
        <dbReference type="Proteomes" id="UP000007819"/>
    </source>
</evidence>
<keyword evidence="6 9" id="KW-0472">Membrane</keyword>
<dbReference type="OrthoDB" id="6500454at2759"/>
<dbReference type="Proteomes" id="UP000007819">
    <property type="component" value="Unassembled WGS sequence"/>
</dbReference>
<keyword evidence="8" id="KW-0325">Glycoprotein</keyword>
<dbReference type="EnsemblMetazoa" id="XM_029491839.1">
    <property type="protein sequence ID" value="XP_029347699.1"/>
    <property type="gene ID" value="LOC115034544"/>
</dbReference>
<comment type="similarity">
    <text evidence="2">Belongs to the glutamate-gated ion channel (TC 1.A.10.1) family.</text>
</comment>
<reference evidence="11" key="2">
    <citation type="submission" date="2022-06" db="UniProtKB">
        <authorList>
            <consortium name="EnsemblMetazoa"/>
        </authorList>
    </citation>
    <scope>IDENTIFICATION</scope>
</reference>
<evidence type="ECO:0000256" key="3">
    <source>
        <dbReference type="ARBA" id="ARBA00022475"/>
    </source>
</evidence>
<dbReference type="PANTHER" id="PTHR42643:SF24">
    <property type="entry name" value="IONOTROPIC RECEPTOR 60A"/>
    <property type="match status" value="1"/>
</dbReference>
<feature type="transmembrane region" description="Helical" evidence="9">
    <location>
        <begin position="115"/>
        <end position="136"/>
    </location>
</feature>
<dbReference type="PANTHER" id="PTHR42643">
    <property type="entry name" value="IONOTROPIC RECEPTOR 20A-RELATED"/>
    <property type="match status" value="1"/>
</dbReference>
<dbReference type="GeneID" id="115034544"/>
<dbReference type="Pfam" id="PF00060">
    <property type="entry name" value="Lig_chan"/>
    <property type="match status" value="1"/>
</dbReference>
<evidence type="ECO:0000256" key="8">
    <source>
        <dbReference type="ARBA" id="ARBA00023180"/>
    </source>
</evidence>
<dbReference type="GO" id="GO:0050906">
    <property type="term" value="P:detection of stimulus involved in sensory perception"/>
    <property type="evidence" value="ECO:0007669"/>
    <property type="project" value="UniProtKB-ARBA"/>
</dbReference>
<evidence type="ECO:0000256" key="4">
    <source>
        <dbReference type="ARBA" id="ARBA00022692"/>
    </source>
</evidence>
<keyword evidence="4 9" id="KW-0812">Transmembrane</keyword>
<keyword evidence="12" id="KW-1185">Reference proteome</keyword>
<evidence type="ECO:0000256" key="2">
    <source>
        <dbReference type="ARBA" id="ARBA00008685"/>
    </source>
</evidence>
<evidence type="ECO:0000259" key="10">
    <source>
        <dbReference type="Pfam" id="PF00060"/>
    </source>
</evidence>
<dbReference type="InterPro" id="IPR052192">
    <property type="entry name" value="Insect_Ionotropic_Sensory_Rcpt"/>
</dbReference>
<evidence type="ECO:0000256" key="7">
    <source>
        <dbReference type="ARBA" id="ARBA00023170"/>
    </source>
</evidence>
<dbReference type="RefSeq" id="XP_029347699.1">
    <property type="nucleotide sequence ID" value="XM_029491839.1"/>
</dbReference>
<proteinExistence type="inferred from homology"/>
<sequence>MTNARYSLVDFSPVILQDCGTFVSLGSFALSKYRAIFGPFHWSIWVMVVITYMVAIFPIAFTNNRNVGTLCKSPKQLESMCCYMFGTYTNLFTFKDVKSWTNTKMGSTRLFIGTYWIFTIIITTAYTSSIIAFITLPEQPVIVDKSYQLVDQGYRVMTLGNCSLVKYFNELN</sequence>